<evidence type="ECO:0000256" key="1">
    <source>
        <dbReference type="SAM" id="MobiDB-lite"/>
    </source>
</evidence>
<reference evidence="2 3" key="1">
    <citation type="submission" date="2020-02" db="EMBL/GenBank/DDBJ databases">
        <title>Whole-genome analyses of novel actinobacteria.</title>
        <authorList>
            <person name="Sahin N."/>
        </authorList>
    </citation>
    <scope>NUCLEOTIDE SEQUENCE [LARGE SCALE GENOMIC DNA]</scope>
    <source>
        <strain evidence="2 3">KC13</strain>
    </source>
</reference>
<evidence type="ECO:0000313" key="3">
    <source>
        <dbReference type="Proteomes" id="UP000483261"/>
    </source>
</evidence>
<dbReference type="Proteomes" id="UP000483261">
    <property type="component" value="Unassembled WGS sequence"/>
</dbReference>
<organism evidence="2 3">
    <name type="scientific">Nocardioides turkmenicus</name>
    <dbReference type="NCBI Taxonomy" id="2711220"/>
    <lineage>
        <taxon>Bacteria</taxon>
        <taxon>Bacillati</taxon>
        <taxon>Actinomycetota</taxon>
        <taxon>Actinomycetes</taxon>
        <taxon>Propionibacteriales</taxon>
        <taxon>Nocardioidaceae</taxon>
        <taxon>Nocardioides</taxon>
    </lineage>
</organism>
<proteinExistence type="predicted"/>
<dbReference type="CDD" id="cd00085">
    <property type="entry name" value="HNHc"/>
    <property type="match status" value="1"/>
</dbReference>
<keyword evidence="2" id="KW-0378">Hydrolase</keyword>
<comment type="caution">
    <text evidence="2">The sequence shown here is derived from an EMBL/GenBank/DDBJ whole genome shotgun (WGS) entry which is preliminary data.</text>
</comment>
<feature type="region of interest" description="Disordered" evidence="1">
    <location>
        <begin position="55"/>
        <end position="86"/>
    </location>
</feature>
<protein>
    <submittedName>
        <fullName evidence="2">HNH endonuclease</fullName>
    </submittedName>
</protein>
<name>A0A6M1R4L2_9ACTN</name>
<dbReference type="GO" id="GO:0004519">
    <property type="term" value="F:endonuclease activity"/>
    <property type="evidence" value="ECO:0007669"/>
    <property type="project" value="UniProtKB-KW"/>
</dbReference>
<dbReference type="AlphaFoldDB" id="A0A6M1R4L2"/>
<keyword evidence="2" id="KW-0540">Nuclease</keyword>
<dbReference type="Gene3D" id="1.10.30.50">
    <property type="match status" value="1"/>
</dbReference>
<dbReference type="InterPro" id="IPR003615">
    <property type="entry name" value="HNH_nuc"/>
</dbReference>
<dbReference type="EMBL" id="JAALAA010000005">
    <property type="protein sequence ID" value="NGN92629.1"/>
    <property type="molecule type" value="Genomic_DNA"/>
</dbReference>
<keyword evidence="2" id="KW-0255">Endonuclease</keyword>
<keyword evidence="3" id="KW-1185">Reference proteome</keyword>
<evidence type="ECO:0000313" key="2">
    <source>
        <dbReference type="EMBL" id="NGN92629.1"/>
    </source>
</evidence>
<accession>A0A6M1R4L2</accession>
<sequence>MTLLDGDQYADDFLNIDHIVPYAVDPSLQFIPSNLQPMCRKHNLAKGKRVEPLPVPVDRVPVPRTSAHGFHDELGRFNPTSREWRR</sequence>
<gene>
    <name evidence="2" type="ORF">G5C66_07735</name>
</gene>
<dbReference type="RefSeq" id="WP_165110380.1">
    <property type="nucleotide sequence ID" value="NZ_JAALAA010000005.1"/>
</dbReference>